<dbReference type="InterPro" id="IPR055129">
    <property type="entry name" value="YEATS_dom"/>
</dbReference>
<keyword evidence="5" id="KW-1185">Reference proteome</keyword>
<feature type="domain" description="YEATS" evidence="3">
    <location>
        <begin position="1"/>
        <end position="99"/>
    </location>
</feature>
<dbReference type="EMBL" id="JAUJDW010000207">
    <property type="protein sequence ID" value="KAK0612745.1"/>
    <property type="molecule type" value="Genomic_DNA"/>
</dbReference>
<dbReference type="InterPro" id="IPR038704">
    <property type="entry name" value="YEAST_sf"/>
</dbReference>
<dbReference type="AlphaFoldDB" id="A0AA39WCH5"/>
<comment type="subcellular location">
    <subcellularLocation>
        <location evidence="2">Nucleus</location>
    </subcellularLocation>
</comment>
<keyword evidence="1 2" id="KW-0539">Nucleus</keyword>
<name>A0AA39WCH5_9PEZI</name>
<evidence type="ECO:0000313" key="5">
    <source>
        <dbReference type="Proteomes" id="UP001175001"/>
    </source>
</evidence>
<accession>A0AA39WCH5</accession>
<organism evidence="4 5">
    <name type="scientific">Lasiodiplodia hormozganensis</name>
    <dbReference type="NCBI Taxonomy" id="869390"/>
    <lineage>
        <taxon>Eukaryota</taxon>
        <taxon>Fungi</taxon>
        <taxon>Dikarya</taxon>
        <taxon>Ascomycota</taxon>
        <taxon>Pezizomycotina</taxon>
        <taxon>Dothideomycetes</taxon>
        <taxon>Dothideomycetes incertae sedis</taxon>
        <taxon>Botryosphaeriales</taxon>
        <taxon>Botryosphaeriaceae</taxon>
        <taxon>Lasiodiplodia</taxon>
    </lineage>
</organism>
<proteinExistence type="predicted"/>
<dbReference type="Proteomes" id="UP001175001">
    <property type="component" value="Unassembled WGS sequence"/>
</dbReference>
<evidence type="ECO:0000256" key="2">
    <source>
        <dbReference type="PROSITE-ProRule" id="PRU00376"/>
    </source>
</evidence>
<evidence type="ECO:0000313" key="4">
    <source>
        <dbReference type="EMBL" id="KAK0612745.1"/>
    </source>
</evidence>
<gene>
    <name evidence="4" type="ORF">DIS24_g11959</name>
</gene>
<dbReference type="Gene3D" id="2.60.40.1970">
    <property type="entry name" value="YEATS domain"/>
    <property type="match status" value="1"/>
</dbReference>
<dbReference type="PROSITE" id="PS51037">
    <property type="entry name" value="YEATS"/>
    <property type="match status" value="1"/>
</dbReference>
<evidence type="ECO:0000259" key="3">
    <source>
        <dbReference type="PROSITE" id="PS51037"/>
    </source>
</evidence>
<evidence type="ECO:0000256" key="1">
    <source>
        <dbReference type="ARBA" id="ARBA00023242"/>
    </source>
</evidence>
<sequence length="99" mass="11412">HPTFRPPRVIRAMPPYQITRIGWGYFTVQAYIILKAGYTWISEDAQPTPDGVEKGMLPLEWMLSFDGDGSMGRCRLKYKHEISAEDSDSSYDDDSEYEE</sequence>
<dbReference type="Pfam" id="PF03366">
    <property type="entry name" value="YEATS"/>
    <property type="match status" value="1"/>
</dbReference>
<protein>
    <recommendedName>
        <fullName evidence="3">YEATS domain-containing protein</fullName>
    </recommendedName>
</protein>
<dbReference type="GO" id="GO:0005634">
    <property type="term" value="C:nucleus"/>
    <property type="evidence" value="ECO:0007669"/>
    <property type="project" value="UniProtKB-SubCell"/>
</dbReference>
<feature type="non-terminal residue" evidence="4">
    <location>
        <position position="1"/>
    </location>
</feature>
<reference evidence="4" key="1">
    <citation type="submission" date="2023-06" db="EMBL/GenBank/DDBJ databases">
        <title>Multi-omics analyses reveal the molecular pathogenesis toolkit of Lasiodiplodia hormozganensis, a cross-kingdom pathogen.</title>
        <authorList>
            <person name="Felix C."/>
            <person name="Meneses R."/>
            <person name="Goncalves M.F.M."/>
            <person name="Tilleman L."/>
            <person name="Duarte A.S."/>
            <person name="Jorrin-Novo J.V."/>
            <person name="Van De Peer Y."/>
            <person name="Deforce D."/>
            <person name="Van Nieuwerburgh F."/>
            <person name="Esteves A.C."/>
            <person name="Alves A."/>
        </authorList>
    </citation>
    <scope>NUCLEOTIDE SEQUENCE</scope>
    <source>
        <strain evidence="4">CBS 339.90</strain>
    </source>
</reference>
<comment type="caution">
    <text evidence="4">The sequence shown here is derived from an EMBL/GenBank/DDBJ whole genome shotgun (WGS) entry which is preliminary data.</text>
</comment>